<dbReference type="SUPFAM" id="SSF46955">
    <property type="entry name" value="Putative DNA-binding domain"/>
    <property type="match status" value="1"/>
</dbReference>
<keyword evidence="3" id="KW-1185">Reference proteome</keyword>
<dbReference type="Pfam" id="PF02437">
    <property type="entry name" value="Ski_Sno_DHD"/>
    <property type="match status" value="1"/>
</dbReference>
<dbReference type="EMBL" id="JAKKPZ010000194">
    <property type="protein sequence ID" value="KAI1699037.1"/>
    <property type="molecule type" value="Genomic_DNA"/>
</dbReference>
<reference evidence="2" key="1">
    <citation type="submission" date="2022-01" db="EMBL/GenBank/DDBJ databases">
        <title>Genome Sequence Resource for Two Populations of Ditylenchus destructor, the Migratory Endoparasitic Phytonematode.</title>
        <authorList>
            <person name="Zhang H."/>
            <person name="Lin R."/>
            <person name="Xie B."/>
        </authorList>
    </citation>
    <scope>NUCLEOTIDE SEQUENCE</scope>
    <source>
        <strain evidence="2">BazhouSP</strain>
    </source>
</reference>
<comment type="caution">
    <text evidence="2">The sequence shown here is derived from an EMBL/GenBank/DDBJ whole genome shotgun (WGS) entry which is preliminary data.</text>
</comment>
<name>A0AAD4QZ17_9BILA</name>
<dbReference type="AlphaFoldDB" id="A0AAD4QZ17"/>
<feature type="domain" description="SKI/SNO/DAC" evidence="1">
    <location>
        <begin position="5"/>
        <end position="40"/>
    </location>
</feature>
<accession>A0AAD4QZ17</accession>
<evidence type="ECO:0000313" key="3">
    <source>
        <dbReference type="Proteomes" id="UP001201812"/>
    </source>
</evidence>
<gene>
    <name evidence="2" type="ORF">DdX_17556</name>
</gene>
<organism evidence="2 3">
    <name type="scientific">Ditylenchus destructor</name>
    <dbReference type="NCBI Taxonomy" id="166010"/>
    <lineage>
        <taxon>Eukaryota</taxon>
        <taxon>Metazoa</taxon>
        <taxon>Ecdysozoa</taxon>
        <taxon>Nematoda</taxon>
        <taxon>Chromadorea</taxon>
        <taxon>Rhabditida</taxon>
        <taxon>Tylenchina</taxon>
        <taxon>Tylenchomorpha</taxon>
        <taxon>Sphaerularioidea</taxon>
        <taxon>Anguinidae</taxon>
        <taxon>Anguininae</taxon>
        <taxon>Ditylenchus</taxon>
    </lineage>
</organism>
<evidence type="ECO:0000313" key="2">
    <source>
        <dbReference type="EMBL" id="KAI1699037.1"/>
    </source>
</evidence>
<dbReference type="Gene3D" id="3.10.260.20">
    <property type="entry name" value="Ski"/>
    <property type="match status" value="1"/>
</dbReference>
<sequence length="123" mass="13664">MHASGEQLQVLKLAGVIPSSAPKCELITKSNAERLMAVFLVDGTAPPLTDEAKEGIEFIYFITDYPSEIFLGKLYNSLSPQPCIDSGELLSPQSRRPFEQEAEPLGIRLFQLADKQIYIIDIH</sequence>
<dbReference type="InterPro" id="IPR037000">
    <property type="entry name" value="Ski_DNA-bd_sf"/>
</dbReference>
<dbReference type="Proteomes" id="UP001201812">
    <property type="component" value="Unassembled WGS sequence"/>
</dbReference>
<dbReference type="InterPro" id="IPR003380">
    <property type="entry name" value="SKI/SNO/DAC"/>
</dbReference>
<protein>
    <submittedName>
        <fullName evidence="2">SKI/SNO/DAC family domain-containing protein</fullName>
    </submittedName>
</protein>
<dbReference type="InterPro" id="IPR009061">
    <property type="entry name" value="DNA-bd_dom_put_sf"/>
</dbReference>
<proteinExistence type="predicted"/>
<evidence type="ECO:0000259" key="1">
    <source>
        <dbReference type="Pfam" id="PF02437"/>
    </source>
</evidence>